<dbReference type="NCBIfam" id="NF033497">
    <property type="entry name" value="rubre_like_arch"/>
    <property type="match status" value="1"/>
</dbReference>
<comment type="caution">
    <text evidence="2">The sequence shown here is derived from an EMBL/GenBank/DDBJ whole genome shotgun (WGS) entry which is preliminary data.</text>
</comment>
<dbReference type="OrthoDB" id="280213at2157"/>
<reference evidence="2 3" key="1">
    <citation type="submission" date="2019-12" db="EMBL/GenBank/DDBJ databases">
        <title>Isolation and characterization of three novel carbon monoxide-oxidizing members of Halobacteria from salione crusts and soils.</title>
        <authorList>
            <person name="Myers M.R."/>
            <person name="King G.M."/>
        </authorList>
    </citation>
    <scope>NUCLEOTIDE SEQUENCE [LARGE SCALE GENOMIC DNA]</scope>
    <source>
        <strain evidence="2 3">WSH3</strain>
    </source>
</reference>
<protein>
    <submittedName>
        <fullName evidence="2">Rubrerythrin-like domain-containing protein</fullName>
    </submittedName>
</protein>
<evidence type="ECO:0000313" key="2">
    <source>
        <dbReference type="EMBL" id="MXR50955.1"/>
    </source>
</evidence>
<evidence type="ECO:0000313" key="3">
    <source>
        <dbReference type="Proteomes" id="UP000466535"/>
    </source>
</evidence>
<proteinExistence type="predicted"/>
<evidence type="ECO:0000259" key="1">
    <source>
        <dbReference type="Pfam" id="PF23455"/>
    </source>
</evidence>
<dbReference type="RefSeq" id="WP_159763037.1">
    <property type="nucleotide sequence ID" value="NZ_WUUT01000001.1"/>
</dbReference>
<keyword evidence="3" id="KW-1185">Reference proteome</keyword>
<accession>A0A6B0SZL0</accession>
<dbReference type="Pfam" id="PF23455">
    <property type="entry name" value="DUF7129"/>
    <property type="match status" value="1"/>
</dbReference>
<dbReference type="InterPro" id="IPR055553">
    <property type="entry name" value="DUF7129"/>
</dbReference>
<dbReference type="Proteomes" id="UP000466535">
    <property type="component" value="Unassembled WGS sequence"/>
</dbReference>
<sequence length="46" mass="5141">MRPADTAPEGELYECFDCGRRVEDPETARCEGCGGRLRNLGKPRDL</sequence>
<organism evidence="2 3">
    <name type="scientific">Halovenus carboxidivorans</name>
    <dbReference type="NCBI Taxonomy" id="2692199"/>
    <lineage>
        <taxon>Archaea</taxon>
        <taxon>Methanobacteriati</taxon>
        <taxon>Methanobacteriota</taxon>
        <taxon>Stenosarchaea group</taxon>
        <taxon>Halobacteria</taxon>
        <taxon>Halobacteriales</taxon>
        <taxon>Haloarculaceae</taxon>
        <taxon>Halovenus</taxon>
    </lineage>
</organism>
<dbReference type="EMBL" id="WUUT01000001">
    <property type="protein sequence ID" value="MXR50955.1"/>
    <property type="molecule type" value="Genomic_DNA"/>
</dbReference>
<dbReference type="AlphaFoldDB" id="A0A6B0SZL0"/>
<gene>
    <name evidence="2" type="ORF">GRX03_04945</name>
</gene>
<feature type="domain" description="DUF7129" evidence="1">
    <location>
        <begin position="8"/>
        <end position="45"/>
    </location>
</feature>
<name>A0A6B0SZL0_9EURY</name>